<feature type="modified residue" description="4-aspartylphosphate" evidence="2">
    <location>
        <position position="65"/>
    </location>
</feature>
<evidence type="ECO:0000256" key="2">
    <source>
        <dbReference type="PROSITE-ProRule" id="PRU00169"/>
    </source>
</evidence>
<accession>A0A6L8VIJ8</accession>
<dbReference type="InterPro" id="IPR001932">
    <property type="entry name" value="PPM-type_phosphatase-like_dom"/>
</dbReference>
<dbReference type="InterPro" id="IPR036457">
    <property type="entry name" value="PPM-type-like_dom_sf"/>
</dbReference>
<dbReference type="Gene3D" id="3.60.40.10">
    <property type="entry name" value="PPM-type phosphatase domain"/>
    <property type="match status" value="1"/>
</dbReference>
<dbReference type="RefSeq" id="WP_161346615.1">
    <property type="nucleotide sequence ID" value="NZ_BMGW01000006.1"/>
</dbReference>
<dbReference type="Pfam" id="PF07228">
    <property type="entry name" value="SpoIIE"/>
    <property type="match status" value="1"/>
</dbReference>
<dbReference type="AlphaFoldDB" id="A0A6L8VIJ8"/>
<evidence type="ECO:0000313" key="4">
    <source>
        <dbReference type="EMBL" id="MZQ89571.1"/>
    </source>
</evidence>
<dbReference type="PANTHER" id="PTHR43156:SF2">
    <property type="entry name" value="STAGE II SPORULATION PROTEIN E"/>
    <property type="match status" value="1"/>
</dbReference>
<proteinExistence type="predicted"/>
<gene>
    <name evidence="4" type="ORF">GS660_10755</name>
</gene>
<dbReference type="SUPFAM" id="SSF52172">
    <property type="entry name" value="CheY-like"/>
    <property type="match status" value="1"/>
</dbReference>
<dbReference type="GO" id="GO:0000160">
    <property type="term" value="P:phosphorelay signal transduction system"/>
    <property type="evidence" value="ECO:0007669"/>
    <property type="project" value="InterPro"/>
</dbReference>
<name>A0A6L8VIJ8_9RHOB</name>
<dbReference type="Proteomes" id="UP000477083">
    <property type="component" value="Unassembled WGS sequence"/>
</dbReference>
<dbReference type="Pfam" id="PF00072">
    <property type="entry name" value="Response_reg"/>
    <property type="match status" value="1"/>
</dbReference>
<dbReference type="Gene3D" id="3.40.50.2300">
    <property type="match status" value="1"/>
</dbReference>
<dbReference type="PROSITE" id="PS50110">
    <property type="entry name" value="RESPONSE_REGULATORY"/>
    <property type="match status" value="1"/>
</dbReference>
<dbReference type="InterPro" id="IPR052016">
    <property type="entry name" value="Bact_Sigma-Reg"/>
</dbReference>
<dbReference type="GO" id="GO:0016791">
    <property type="term" value="F:phosphatase activity"/>
    <property type="evidence" value="ECO:0007669"/>
    <property type="project" value="TreeGrafter"/>
</dbReference>
<dbReference type="OrthoDB" id="9811749at2"/>
<dbReference type="PANTHER" id="PTHR43156">
    <property type="entry name" value="STAGE II SPORULATION PROTEIN E-RELATED"/>
    <property type="match status" value="1"/>
</dbReference>
<dbReference type="SMART" id="SM00448">
    <property type="entry name" value="REC"/>
    <property type="match status" value="1"/>
</dbReference>
<dbReference type="CDD" id="cd17574">
    <property type="entry name" value="REC_OmpR"/>
    <property type="match status" value="1"/>
</dbReference>
<dbReference type="InterPro" id="IPR001789">
    <property type="entry name" value="Sig_transdc_resp-reg_receiver"/>
</dbReference>
<evidence type="ECO:0000259" key="3">
    <source>
        <dbReference type="PROSITE" id="PS50110"/>
    </source>
</evidence>
<keyword evidence="5" id="KW-1185">Reference proteome</keyword>
<reference evidence="4 5" key="1">
    <citation type="submission" date="2020-01" db="EMBL/GenBank/DDBJ databases">
        <title>Frigidibacter albus SP32T (=CGMCC 1.13995T).</title>
        <authorList>
            <person name="Liao X."/>
        </authorList>
    </citation>
    <scope>NUCLEOTIDE SEQUENCE [LARGE SCALE GENOMIC DNA]</scope>
    <source>
        <strain evidence="4 5">SP32</strain>
    </source>
</reference>
<dbReference type="InterPro" id="IPR011006">
    <property type="entry name" value="CheY-like_superfamily"/>
</dbReference>
<evidence type="ECO:0000313" key="5">
    <source>
        <dbReference type="Proteomes" id="UP000477083"/>
    </source>
</evidence>
<sequence length="421" mass="45441">MQIPGPSGPSSGAVRRVLVVDDSKMQRRILSATLARAGYEVIEAASGAEALEIAARLVPDLILSDWMMPGMDGLQFCRAFRAQMHGRYVYFILLTSKTETTDVAEGLQSGADDFLTKPVNGQELRARIAAGERILRMERELNEKNRLVSSTLGALQSLYDSLDRDLMEARKLQQSLVRERHRSFGNAEVSLLLRPSGHVGGDLVGFFPINARRVGLFSIDVSGHGITSALMTARLAGLLSGTSPEQNVALVLSDFGIYDARPPAEVAAHLNRVLLEEMDTESYFTLLYADVDLISGQVALVQAGHPHPAIQRACGRIEYLGAGGLPVGLLEGAAYQDFTATLRPGDRLLLASDGITEAVNAERVQLEEAGLSRLMARNAGLGGPAFLEALVWDLEAFTGGEFTDDVSAVFFEFHGAKENVG</sequence>
<keyword evidence="1" id="KW-0378">Hydrolase</keyword>
<protein>
    <submittedName>
        <fullName evidence="4">SpoIIE family protein phosphatase</fullName>
    </submittedName>
</protein>
<dbReference type="EMBL" id="WWNR01000006">
    <property type="protein sequence ID" value="MZQ89571.1"/>
    <property type="molecule type" value="Genomic_DNA"/>
</dbReference>
<keyword evidence="2" id="KW-0597">Phosphoprotein</keyword>
<feature type="domain" description="Response regulatory" evidence="3">
    <location>
        <begin position="16"/>
        <end position="132"/>
    </location>
</feature>
<dbReference type="SMART" id="SM00331">
    <property type="entry name" value="PP2C_SIG"/>
    <property type="match status" value="1"/>
</dbReference>
<organism evidence="4 5">
    <name type="scientific">Frigidibacter albus</name>
    <dbReference type="NCBI Taxonomy" id="1465486"/>
    <lineage>
        <taxon>Bacteria</taxon>
        <taxon>Pseudomonadati</taxon>
        <taxon>Pseudomonadota</taxon>
        <taxon>Alphaproteobacteria</taxon>
        <taxon>Rhodobacterales</taxon>
        <taxon>Paracoccaceae</taxon>
        <taxon>Frigidibacter</taxon>
    </lineage>
</organism>
<evidence type="ECO:0000256" key="1">
    <source>
        <dbReference type="ARBA" id="ARBA00022801"/>
    </source>
</evidence>
<comment type="caution">
    <text evidence="4">The sequence shown here is derived from an EMBL/GenBank/DDBJ whole genome shotgun (WGS) entry which is preliminary data.</text>
</comment>